<dbReference type="InterPro" id="IPR002104">
    <property type="entry name" value="Integrase_catalytic"/>
</dbReference>
<dbReference type="Gene3D" id="3.30.160.60">
    <property type="entry name" value="Classic Zinc Finger"/>
    <property type="match status" value="1"/>
</dbReference>
<dbReference type="AlphaFoldDB" id="A0AAW4W0L1"/>
<dbReference type="InterPro" id="IPR050090">
    <property type="entry name" value="Tyrosine_recombinase_XerCD"/>
</dbReference>
<reference evidence="5 6" key="1">
    <citation type="submission" date="2021-10" db="EMBL/GenBank/DDBJ databases">
        <title>Anaerobic single-cell dispensing facilitates the cultivation of human gut bacteria.</title>
        <authorList>
            <person name="Afrizal A."/>
        </authorList>
    </citation>
    <scope>NUCLEOTIDE SEQUENCE [LARGE SCALE GENOMIC DNA]</scope>
    <source>
        <strain evidence="5 6">CLA-AA-H270</strain>
    </source>
</reference>
<name>A0AAW4W0L1_9FIRM</name>
<dbReference type="InterPro" id="IPR010998">
    <property type="entry name" value="Integrase_recombinase_N"/>
</dbReference>
<comment type="caution">
    <text evidence="5">The sequence shown here is derived from an EMBL/GenBank/DDBJ whole genome shotgun (WGS) entry which is preliminary data.</text>
</comment>
<dbReference type="Gene3D" id="1.10.150.130">
    <property type="match status" value="1"/>
</dbReference>
<dbReference type="InterPro" id="IPR004191">
    <property type="entry name" value="Integrase_Tn916-type_DNA-bd_N"/>
</dbReference>
<dbReference type="GO" id="GO:0006310">
    <property type="term" value="P:DNA recombination"/>
    <property type="evidence" value="ECO:0007669"/>
    <property type="project" value="UniProtKB-KW"/>
</dbReference>
<keyword evidence="3" id="KW-0233">DNA recombination</keyword>
<proteinExistence type="inferred from homology"/>
<dbReference type="EMBL" id="JAJEPX010000008">
    <property type="protein sequence ID" value="MCC2176372.1"/>
    <property type="molecule type" value="Genomic_DNA"/>
</dbReference>
<evidence type="ECO:0000256" key="2">
    <source>
        <dbReference type="ARBA" id="ARBA00023125"/>
    </source>
</evidence>
<dbReference type="InterPro" id="IPR011010">
    <property type="entry name" value="DNA_brk_join_enz"/>
</dbReference>
<dbReference type="GO" id="GO:0003677">
    <property type="term" value="F:DNA binding"/>
    <property type="evidence" value="ECO:0007669"/>
    <property type="project" value="UniProtKB-KW"/>
</dbReference>
<dbReference type="Gene3D" id="1.10.443.10">
    <property type="entry name" value="Intergrase catalytic core"/>
    <property type="match status" value="1"/>
</dbReference>
<dbReference type="Proteomes" id="UP001298753">
    <property type="component" value="Unassembled WGS sequence"/>
</dbReference>
<keyword evidence="6" id="KW-1185">Reference proteome</keyword>
<dbReference type="GeneID" id="98661067"/>
<dbReference type="Pfam" id="PF00589">
    <property type="entry name" value="Phage_integrase"/>
    <property type="match status" value="1"/>
</dbReference>
<evidence type="ECO:0000259" key="4">
    <source>
        <dbReference type="PROSITE" id="PS51898"/>
    </source>
</evidence>
<feature type="domain" description="Tyr recombinase" evidence="4">
    <location>
        <begin position="187"/>
        <end position="410"/>
    </location>
</feature>
<keyword evidence="2" id="KW-0238">DNA-binding</keyword>
<evidence type="ECO:0000313" key="6">
    <source>
        <dbReference type="Proteomes" id="UP001298753"/>
    </source>
</evidence>
<gene>
    <name evidence="5" type="ORF">LKD22_04385</name>
</gene>
<dbReference type="PANTHER" id="PTHR30349">
    <property type="entry name" value="PHAGE INTEGRASE-RELATED"/>
    <property type="match status" value="1"/>
</dbReference>
<accession>A0AAW4W0L1</accession>
<dbReference type="Pfam" id="PF02920">
    <property type="entry name" value="Integrase_DNA"/>
    <property type="match status" value="1"/>
</dbReference>
<protein>
    <submittedName>
        <fullName evidence="5">Site-specific integrase</fullName>
    </submittedName>
</protein>
<evidence type="ECO:0000256" key="1">
    <source>
        <dbReference type="ARBA" id="ARBA00008857"/>
    </source>
</evidence>
<evidence type="ECO:0000256" key="3">
    <source>
        <dbReference type="ARBA" id="ARBA00023172"/>
    </source>
</evidence>
<dbReference type="InterPro" id="IPR013762">
    <property type="entry name" value="Integrase-like_cat_sf"/>
</dbReference>
<dbReference type="InterPro" id="IPR016177">
    <property type="entry name" value="DNA-bd_dom_sf"/>
</dbReference>
<dbReference type="PROSITE" id="PS51898">
    <property type="entry name" value="TYR_RECOMBINASE"/>
    <property type="match status" value="1"/>
</dbReference>
<organism evidence="5 6">
    <name type="scientific">Agathobaculum butyriciproducens</name>
    <dbReference type="NCBI Taxonomy" id="1628085"/>
    <lineage>
        <taxon>Bacteria</taxon>
        <taxon>Bacillati</taxon>
        <taxon>Bacillota</taxon>
        <taxon>Clostridia</taxon>
        <taxon>Eubacteriales</taxon>
        <taxon>Butyricicoccaceae</taxon>
        <taxon>Agathobaculum</taxon>
    </lineage>
</organism>
<dbReference type="GO" id="GO:0008907">
    <property type="term" value="F:integrase activity"/>
    <property type="evidence" value="ECO:0007669"/>
    <property type="project" value="InterPro"/>
</dbReference>
<comment type="similarity">
    <text evidence="1">Belongs to the 'phage' integrase family.</text>
</comment>
<dbReference type="SUPFAM" id="SSF54171">
    <property type="entry name" value="DNA-binding domain"/>
    <property type="match status" value="1"/>
</dbReference>
<dbReference type="CDD" id="cd01189">
    <property type="entry name" value="INT_ICEBs1_C_like"/>
    <property type="match status" value="1"/>
</dbReference>
<dbReference type="RefSeq" id="WP_227600341.1">
    <property type="nucleotide sequence ID" value="NZ_JAJEPX010000008.1"/>
</dbReference>
<dbReference type="SUPFAM" id="SSF56349">
    <property type="entry name" value="DNA breaking-rejoining enzymes"/>
    <property type="match status" value="1"/>
</dbReference>
<evidence type="ECO:0000313" key="5">
    <source>
        <dbReference type="EMBL" id="MCC2176372.1"/>
    </source>
</evidence>
<dbReference type="PANTHER" id="PTHR30349:SF64">
    <property type="entry name" value="PROPHAGE INTEGRASE INTD-RELATED"/>
    <property type="match status" value="1"/>
</dbReference>
<sequence>MARERRDNKGRLLLTGEAQIRNGSYTFRYTDENGVRKSITNWKLLPEDPPPQGDTNPECLRDMENRITDRRTKAMPKKTKTVNAFWQEYISMKCEIAETTLVRYIYLYNKHVKNEWGKRPIQSVRYSDVKRFYISKLKHGLSRSTLGNLNNVIHPVFELACREHYIAANPVDGVYQEFKKRKDWEPKHRDALTEEEQERLLSYVAHTLDYRELLPVLTVFLGTGIRSGELAGLTWDDIDFKKNTISINHTMNYTATLDGTCKYTVTVPKSNTGKREIPMLTEVRDTLLALYERRNDFNADNQIVVDGYTNFVFRDLYGRVYSNHRINRQLKRITAKYNQEEHAEAEQEGREENPIPTITCHMLRHTFCTRMILGGIDLKTVQIIMGHADAETTMRVYANVTKAQAQNEMMRMEGKMKLK</sequence>